<evidence type="ECO:0000313" key="6">
    <source>
        <dbReference type="EMBL" id="ELQ39837.1"/>
    </source>
</evidence>
<dbReference type="EMBL" id="JH793148">
    <property type="protein sequence ID" value="ELQ39837.1"/>
    <property type="molecule type" value="Genomic_DNA"/>
</dbReference>
<dbReference type="InterPro" id="IPR005592">
    <property type="entry name" value="Mono/diacylglycerol_lipase_N"/>
</dbReference>
<dbReference type="GO" id="GO:0016042">
    <property type="term" value="P:lipid catabolic process"/>
    <property type="evidence" value="ECO:0007669"/>
    <property type="project" value="InterPro"/>
</dbReference>
<feature type="domain" description="Mono-/di-acylglycerol lipase N-terminal" evidence="5">
    <location>
        <begin position="11"/>
        <end position="77"/>
    </location>
</feature>
<keyword evidence="2" id="KW-0378">Hydrolase</keyword>
<proteinExistence type="predicted"/>
<evidence type="ECO:0000259" key="4">
    <source>
        <dbReference type="Pfam" id="PF01764"/>
    </source>
</evidence>
<name>A0AA97P139_PYRO3</name>
<feature type="signal peptide" evidence="3">
    <location>
        <begin position="1"/>
        <end position="24"/>
    </location>
</feature>
<accession>A0AA97P139</accession>
<dbReference type="Proteomes" id="UP000011086">
    <property type="component" value="Unassembled WGS sequence"/>
</dbReference>
<reference evidence="6" key="1">
    <citation type="journal article" date="2012" name="PLoS Genet.">
        <title>Comparative analysis of the genomes of two field isolates of the rice blast fungus Magnaporthe oryzae.</title>
        <authorList>
            <person name="Xue M."/>
            <person name="Yang J."/>
            <person name="Li Z."/>
            <person name="Hu S."/>
            <person name="Yao N."/>
            <person name="Dean R.A."/>
            <person name="Zhao W."/>
            <person name="Shen M."/>
            <person name="Zhang H."/>
            <person name="Li C."/>
            <person name="Liu L."/>
            <person name="Cao L."/>
            <person name="Xu X."/>
            <person name="Xing Y."/>
            <person name="Hsiang T."/>
            <person name="Zhang Z."/>
            <person name="Xu J.R."/>
            <person name="Peng Y.L."/>
        </authorList>
    </citation>
    <scope>NUCLEOTIDE SEQUENCE</scope>
    <source>
        <strain evidence="6">Y34</strain>
    </source>
</reference>
<dbReference type="Pfam" id="PF01764">
    <property type="entry name" value="Lipase_3"/>
    <property type="match status" value="1"/>
</dbReference>
<evidence type="ECO:0000259" key="5">
    <source>
        <dbReference type="Pfam" id="PF03893"/>
    </source>
</evidence>
<dbReference type="InterPro" id="IPR051299">
    <property type="entry name" value="AB_hydrolase_lip/est"/>
</dbReference>
<evidence type="ECO:0000256" key="1">
    <source>
        <dbReference type="ARBA" id="ARBA00022729"/>
    </source>
</evidence>
<keyword evidence="1 3" id="KW-0732">Signal</keyword>
<dbReference type="PANTHER" id="PTHR46640:SF1">
    <property type="entry name" value="FUNGAL LIPASE-LIKE DOMAIN-CONTAINING PROTEIN-RELATED"/>
    <property type="match status" value="1"/>
</dbReference>
<evidence type="ECO:0000256" key="2">
    <source>
        <dbReference type="ARBA" id="ARBA00022801"/>
    </source>
</evidence>
<dbReference type="AlphaFoldDB" id="A0AA97P139"/>
<dbReference type="Gene3D" id="3.40.50.1820">
    <property type="entry name" value="alpha/beta hydrolase"/>
    <property type="match status" value="1"/>
</dbReference>
<organism evidence="6">
    <name type="scientific">Pyricularia oryzae (strain Y34)</name>
    <name type="common">Rice blast fungus</name>
    <name type="synonym">Magnaporthe oryzae</name>
    <dbReference type="NCBI Taxonomy" id="1143189"/>
    <lineage>
        <taxon>Eukaryota</taxon>
        <taxon>Fungi</taxon>
        <taxon>Dikarya</taxon>
        <taxon>Ascomycota</taxon>
        <taxon>Pezizomycotina</taxon>
        <taxon>Sordariomycetes</taxon>
        <taxon>Sordariomycetidae</taxon>
        <taxon>Magnaporthales</taxon>
        <taxon>Pyriculariaceae</taxon>
        <taxon>Pyricularia</taxon>
    </lineage>
</organism>
<protein>
    <submittedName>
        <fullName evidence="6">Lipase</fullName>
    </submittedName>
</protein>
<feature type="domain" description="Fungal lipase-type" evidence="4">
    <location>
        <begin position="122"/>
        <end position="254"/>
    </location>
</feature>
<dbReference type="CDD" id="cd00519">
    <property type="entry name" value="Lipase_3"/>
    <property type="match status" value="1"/>
</dbReference>
<dbReference type="InterPro" id="IPR002921">
    <property type="entry name" value="Fungal_lipase-type"/>
</dbReference>
<dbReference type="PANTHER" id="PTHR46640">
    <property type="entry name" value="TRIACYLGLYCEROL LIPASE, PUTATIVE (AFU_ORTHOLOGUE AFUA_6G06510)-RELATED"/>
    <property type="match status" value="1"/>
</dbReference>
<dbReference type="InterPro" id="IPR029058">
    <property type="entry name" value="AB_hydrolase_fold"/>
</dbReference>
<dbReference type="GO" id="GO:0016787">
    <property type="term" value="F:hydrolase activity"/>
    <property type="evidence" value="ECO:0007669"/>
    <property type="project" value="UniProtKB-KW"/>
</dbReference>
<sequence>MKVSFVSSLLALPLLAAAAPKPEAAELSSRDVTVTQQELNGFMYMRQLASAAYCNSKDSLVGQKVTCSNNACPDIGAANVVNFAHLESNHLTDTPHDGANSTDIGIKADGAVFIDHTRGGIVMSFMGSKSWQSFMTDLDFTGSDSSEICSGCTVHYGIKLTYDIIEGALINALNSARAQWPSYQVVATGHSIGAGVATVAAARLRNRLNVDIQLYTFGSPRVGNDAFATFVTNQNRGRNYRITHYDDVVAALPPSWAGFAHVSPEYWLRRKDASDFNYPLSEVVVCEGINPKGCRNSMGTTLSGKAHGEYFGAISACY</sequence>
<dbReference type="Pfam" id="PF03893">
    <property type="entry name" value="Lipase3_N"/>
    <property type="match status" value="1"/>
</dbReference>
<feature type="chain" id="PRO_5041639985" evidence="3">
    <location>
        <begin position="25"/>
        <end position="318"/>
    </location>
</feature>
<dbReference type="SUPFAM" id="SSF53474">
    <property type="entry name" value="alpha/beta-Hydrolases"/>
    <property type="match status" value="1"/>
</dbReference>
<gene>
    <name evidence="6" type="ORF">OOU_Y34scaffold00477g10</name>
</gene>
<evidence type="ECO:0000256" key="3">
    <source>
        <dbReference type="SAM" id="SignalP"/>
    </source>
</evidence>